<evidence type="ECO:0000256" key="8">
    <source>
        <dbReference type="ARBA" id="ARBA00022989"/>
    </source>
</evidence>
<dbReference type="GO" id="GO:0005524">
    <property type="term" value="F:ATP binding"/>
    <property type="evidence" value="ECO:0007669"/>
    <property type="project" value="UniProtKB-KW"/>
</dbReference>
<feature type="transmembrane region" description="Helical" evidence="10">
    <location>
        <begin position="277"/>
        <end position="299"/>
    </location>
</feature>
<dbReference type="GO" id="GO:0016887">
    <property type="term" value="F:ATP hydrolysis activity"/>
    <property type="evidence" value="ECO:0007669"/>
    <property type="project" value="InterPro"/>
</dbReference>
<dbReference type="InterPro" id="IPR027417">
    <property type="entry name" value="P-loop_NTPase"/>
</dbReference>
<dbReference type="PROSITE" id="PS00211">
    <property type="entry name" value="ABC_TRANSPORTER_1"/>
    <property type="match status" value="2"/>
</dbReference>
<evidence type="ECO:0000256" key="9">
    <source>
        <dbReference type="ARBA" id="ARBA00023136"/>
    </source>
</evidence>
<dbReference type="CDD" id="cd03263">
    <property type="entry name" value="ABC_subfamily_A"/>
    <property type="match status" value="2"/>
</dbReference>
<dbReference type="SMART" id="SM00382">
    <property type="entry name" value="AAA"/>
    <property type="match status" value="2"/>
</dbReference>
<feature type="transmembrane region" description="Helical" evidence="10">
    <location>
        <begin position="366"/>
        <end position="386"/>
    </location>
</feature>
<dbReference type="GO" id="GO:0016020">
    <property type="term" value="C:membrane"/>
    <property type="evidence" value="ECO:0007669"/>
    <property type="project" value="UniProtKB-SubCell"/>
</dbReference>
<evidence type="ECO:0000256" key="5">
    <source>
        <dbReference type="ARBA" id="ARBA00022737"/>
    </source>
</evidence>
<accession>A0A3L6MPJ6</accession>
<feature type="transmembrane region" description="Helical" evidence="10">
    <location>
        <begin position="406"/>
        <end position="427"/>
    </location>
</feature>
<dbReference type="InterPro" id="IPR026082">
    <property type="entry name" value="ABCA"/>
</dbReference>
<dbReference type="InterPro" id="IPR003593">
    <property type="entry name" value="AAA+_ATPase"/>
</dbReference>
<evidence type="ECO:0000313" key="13">
    <source>
        <dbReference type="Proteomes" id="UP000270866"/>
    </source>
</evidence>
<feature type="transmembrane region" description="Helical" evidence="10">
    <location>
        <begin position="23"/>
        <end position="43"/>
    </location>
</feature>
<comment type="caution">
    <text evidence="12">The sequence shown here is derived from an EMBL/GenBank/DDBJ whole genome shotgun (WGS) entry which is preliminary data.</text>
</comment>
<dbReference type="PANTHER" id="PTHR19229:SF36">
    <property type="entry name" value="ATP-BINDING CASSETTE SUB-FAMILY A MEMBER 2"/>
    <property type="match status" value="1"/>
</dbReference>
<comment type="subcellular location">
    <subcellularLocation>
        <location evidence="1">Membrane</location>
        <topology evidence="1">Multi-pass membrane protein</topology>
    </subcellularLocation>
</comment>
<proteinExistence type="inferred from homology"/>
<dbReference type="Pfam" id="PF00005">
    <property type="entry name" value="ABC_tran"/>
    <property type="match status" value="2"/>
</dbReference>
<dbReference type="GO" id="GO:0140359">
    <property type="term" value="F:ABC-type transporter activity"/>
    <property type="evidence" value="ECO:0007669"/>
    <property type="project" value="InterPro"/>
</dbReference>
<dbReference type="Pfam" id="PF12698">
    <property type="entry name" value="ABC2_membrane_3"/>
    <property type="match status" value="2"/>
</dbReference>
<feature type="transmembrane region" description="Helical" evidence="10">
    <location>
        <begin position="1043"/>
        <end position="1068"/>
    </location>
</feature>
<feature type="transmembrane region" description="Helical" evidence="10">
    <location>
        <begin position="1143"/>
        <end position="1172"/>
    </location>
</feature>
<evidence type="ECO:0000256" key="1">
    <source>
        <dbReference type="ARBA" id="ARBA00004141"/>
    </source>
</evidence>
<evidence type="ECO:0000259" key="11">
    <source>
        <dbReference type="PROSITE" id="PS50893"/>
    </source>
</evidence>
<dbReference type="GO" id="GO:0005319">
    <property type="term" value="F:lipid transporter activity"/>
    <property type="evidence" value="ECO:0007669"/>
    <property type="project" value="TreeGrafter"/>
</dbReference>
<keyword evidence="9 10" id="KW-0472">Membrane</keyword>
<evidence type="ECO:0000256" key="10">
    <source>
        <dbReference type="SAM" id="Phobius"/>
    </source>
</evidence>
<keyword evidence="8 10" id="KW-1133">Transmembrane helix</keyword>
<dbReference type="Proteomes" id="UP000270866">
    <property type="component" value="Unassembled WGS sequence"/>
</dbReference>
<feature type="transmembrane region" description="Helical" evidence="10">
    <location>
        <begin position="1184"/>
        <end position="1208"/>
    </location>
</feature>
<feature type="transmembrane region" description="Helical" evidence="10">
    <location>
        <begin position="225"/>
        <end position="249"/>
    </location>
</feature>
<sequence length="1618" mass="176989">MAFLRQTWTLTVKNWKLLVRQPVMVVVVAFAIPIALTIFLRYARNFLLPPAQYGVADPRPIMSLPDAFRASKGHDTVVFVDNGFTGGEIERVINSLVASVQQEAGMTAKWRRSPSNLAIDCRSSLRGVTPCYGAVIFHSSPSEGHGGLWNYTLRSDSSLSGLRIKVNDADNDAQVFLLPLQRAVDRAITVASGSSLPDRVDEYPFTSMTQKEHEEVIRRKYQNSIINFAAVALMSSVILVTYHMTGFIATERESGMTQLIDAMMSVKHRWLAQAARIVSYHVSFSALYLPGWVITAIIMRVGIFTSTSIPIVLFYHILAGLSMASFSILAASVFNKAQMSGSSAFIVACLLGILAQSLKGPDTSTVAILSFFFVPCNYVYSITNIARFEADGLGANLTHVAPHSTWQLSGIVLWIFLIIQIITYPLLGAIIESYLYGTTAKGRTTVFNQVHINTTAVSLEGFTKVYTPSWFRQLFSFISKPRDTVVAVNSLSLSARRGQILALLGANGSGKSTTLDSISGTTKLTSGSITIDGTGGLGIAPQRNVLWDDLSVEQHLEIFNCLKSPGHIATRQEIRDLIKSVDLEAKHKSLATTLSGGQKRKLQLGMMLTGGSAVCCVDEVSSGLDPLSRRKIWDILLAERGRRTIILTTHFLDEADLLADHIAILSKGTLRADGSSAELKERLGGGHRVQVHKSTRIKNIPDVDGVRKETSFDAINYIAPTSRLATKVIQTLEAHGVHDYRFSGPTIEDVFLKLAEEIRDESEGTPQDEPNEIQPALLKDLGANVVPGRGIHLLDGKRIGFVKQTWVLLCKRLIILKKNWIPHLTALLLPVAAAGLVTMIINGQKLPGCMPGQQEEVDSDDWVDLPELTWNLVVGPTSRFNLASVSRVSIPALSTNHGASGSTNGSQLAAGILQNITRVATFDSLKQKILEQRSDIIPGGLWLGDAAVPPTVAYRANLQGLASPLFAQNFLNMALSNVTISMKWEPLDTPWQTNTGDFLQFLIYTVLALVASPAFFALYPTLESRSMVRSLQYSNGVRPLPLWLAYLAFDFTFVLVSTALLTILWAALSTIWYHIGYVFLVLILYGLASILLAYVVSLFAKTQINAYSYVTAVQVVFFLVYLIAYMATLTYAPVASVDKYLRIVHFVISAFAPIVSATRAIFLTLNLFSAACDGPKLSSNPGNILQYGGPIIYLTVQSFVLVAILLYADGGSPSFTVRGLFQRHQKEVEDTTGANDEEFVIEPTGATSDSGDDGLRVMHLTKAFGKNTVVDNVTFSVRRGEVFALLGPNGAGKSTTISLVRGELKPSRKGGDIFIEGISVISDLPAARLRLGVCPQHDATDLMTVREHLEFYARVRGIPDIQYNVNTIIHAVGLQAFSNRMAHTLSGGNKRKLSLGIALMGNPTVILLDEPSSGLDAAAKRVMWKTLARTIPGRSILLTTHSMEEADALANRVGILAKHMLALGSTDNLRQRFGDALHVHLISKTAPHTTTEETARFRQWVTSTFPGAEIEEKTYHGQMRFTVPASEVLLAFGGQNAGEVDEQEGNVSNSAVGQLAVMLEDKKDALGIMHYSVSPTTLDNVFLTIVGRHNIQEEGYRERSQEKTKAWYGGVFERKRRL</sequence>
<dbReference type="SUPFAM" id="SSF52540">
    <property type="entry name" value="P-loop containing nucleoside triphosphate hydrolases"/>
    <property type="match status" value="2"/>
</dbReference>
<feature type="domain" description="ABC transporter" evidence="11">
    <location>
        <begin position="457"/>
        <end position="692"/>
    </location>
</feature>
<dbReference type="PROSITE" id="PS50893">
    <property type="entry name" value="ABC_TRANSPORTER_2"/>
    <property type="match status" value="2"/>
</dbReference>
<protein>
    <recommendedName>
        <fullName evidence="11">ABC transporter domain-containing protein</fullName>
    </recommendedName>
</protein>
<keyword evidence="5" id="KW-0677">Repeat</keyword>
<dbReference type="InterPro" id="IPR003439">
    <property type="entry name" value="ABC_transporter-like_ATP-bd"/>
</dbReference>
<feature type="transmembrane region" description="Helical" evidence="10">
    <location>
        <begin position="311"/>
        <end position="331"/>
    </location>
</feature>
<keyword evidence="7" id="KW-0067">ATP-binding</keyword>
<keyword evidence="3" id="KW-0813">Transport</keyword>
<evidence type="ECO:0000256" key="4">
    <source>
        <dbReference type="ARBA" id="ARBA00022692"/>
    </source>
</evidence>
<feature type="transmembrane region" description="Helical" evidence="10">
    <location>
        <begin position="820"/>
        <end position="841"/>
    </location>
</feature>
<evidence type="ECO:0000256" key="3">
    <source>
        <dbReference type="ARBA" id="ARBA00022448"/>
    </source>
</evidence>
<dbReference type="PANTHER" id="PTHR19229">
    <property type="entry name" value="ATP-BINDING CASSETTE TRANSPORTER SUBFAMILY A ABCA"/>
    <property type="match status" value="1"/>
</dbReference>
<feature type="transmembrane region" description="Helical" evidence="10">
    <location>
        <begin position="337"/>
        <end position="354"/>
    </location>
</feature>
<evidence type="ECO:0000313" key="12">
    <source>
        <dbReference type="EMBL" id="RKK06661.1"/>
    </source>
</evidence>
<keyword evidence="4 10" id="KW-0812">Transmembrane</keyword>
<dbReference type="InterPro" id="IPR017871">
    <property type="entry name" value="ABC_transporter-like_CS"/>
</dbReference>
<feature type="transmembrane region" description="Helical" evidence="10">
    <location>
        <begin position="1001"/>
        <end position="1022"/>
    </location>
</feature>
<feature type="domain" description="ABC transporter" evidence="11">
    <location>
        <begin position="1255"/>
        <end position="1483"/>
    </location>
</feature>
<dbReference type="InterPro" id="IPR013525">
    <property type="entry name" value="ABC2_TM"/>
</dbReference>
<evidence type="ECO:0000256" key="2">
    <source>
        <dbReference type="ARBA" id="ARBA00008869"/>
    </source>
</evidence>
<comment type="similarity">
    <text evidence="2">Belongs to the ABC transporter superfamily. ABCA family.</text>
</comment>
<organism evidence="12 13">
    <name type="scientific">Fusarium oxysporum f. sp. cepae</name>
    <dbReference type="NCBI Taxonomy" id="396571"/>
    <lineage>
        <taxon>Eukaryota</taxon>
        <taxon>Fungi</taxon>
        <taxon>Dikarya</taxon>
        <taxon>Ascomycota</taxon>
        <taxon>Pezizomycotina</taxon>
        <taxon>Sordariomycetes</taxon>
        <taxon>Hypocreomycetidae</taxon>
        <taxon>Hypocreales</taxon>
        <taxon>Nectriaceae</taxon>
        <taxon>Fusarium</taxon>
        <taxon>Fusarium oxysporum species complex</taxon>
    </lineage>
</organism>
<dbReference type="EMBL" id="MRCU01000020">
    <property type="protein sequence ID" value="RKK06661.1"/>
    <property type="molecule type" value="Genomic_DNA"/>
</dbReference>
<gene>
    <name evidence="12" type="ORF">BFJ65_g18559</name>
</gene>
<reference evidence="12 13" key="1">
    <citation type="journal article" date="2018" name="Sci. Rep.">
        <title>Characterisation of pathogen-specific regions and novel effector candidates in Fusarium oxysporum f. sp. cepae.</title>
        <authorList>
            <person name="Armitage A.D."/>
            <person name="Taylor A."/>
            <person name="Sobczyk M.K."/>
            <person name="Baxter L."/>
            <person name="Greenfield B.P."/>
            <person name="Bates H.J."/>
            <person name="Wilson F."/>
            <person name="Jackson A.C."/>
            <person name="Ott S."/>
            <person name="Harrison R.J."/>
            <person name="Clarkson J.P."/>
        </authorList>
    </citation>
    <scope>NUCLEOTIDE SEQUENCE [LARGE SCALE GENOMIC DNA]</scope>
    <source>
        <strain evidence="12 13">FoC_Fus2</strain>
    </source>
</reference>
<name>A0A3L6MPJ6_FUSOX</name>
<dbReference type="Gene3D" id="3.40.50.300">
    <property type="entry name" value="P-loop containing nucleotide triphosphate hydrolases"/>
    <property type="match status" value="2"/>
</dbReference>
<evidence type="ECO:0000256" key="6">
    <source>
        <dbReference type="ARBA" id="ARBA00022741"/>
    </source>
</evidence>
<feature type="transmembrane region" description="Helical" evidence="10">
    <location>
        <begin position="1106"/>
        <end position="1131"/>
    </location>
</feature>
<feature type="transmembrane region" description="Helical" evidence="10">
    <location>
        <begin position="1074"/>
        <end position="1099"/>
    </location>
</feature>
<keyword evidence="6" id="KW-0547">Nucleotide-binding</keyword>
<dbReference type="FunFam" id="3.40.50.300:FF:001345">
    <property type="entry name" value="Related to ABC transporter"/>
    <property type="match status" value="1"/>
</dbReference>
<evidence type="ECO:0000256" key="7">
    <source>
        <dbReference type="ARBA" id="ARBA00022840"/>
    </source>
</evidence>